<feature type="transmembrane region" description="Helical" evidence="2">
    <location>
        <begin position="233"/>
        <end position="255"/>
    </location>
</feature>
<evidence type="ECO:0000256" key="2">
    <source>
        <dbReference type="SAM" id="Phobius"/>
    </source>
</evidence>
<proteinExistence type="predicted"/>
<feature type="transmembrane region" description="Helical" evidence="2">
    <location>
        <begin position="169"/>
        <end position="188"/>
    </location>
</feature>
<evidence type="ECO:0000313" key="3">
    <source>
        <dbReference type="EMBL" id="WRT65580.1"/>
    </source>
</evidence>
<keyword evidence="2" id="KW-0812">Transmembrane</keyword>
<protein>
    <submittedName>
        <fullName evidence="3">Uncharacterized protein</fullName>
    </submittedName>
</protein>
<feature type="compositionally biased region" description="Basic residues" evidence="1">
    <location>
        <begin position="276"/>
        <end position="285"/>
    </location>
</feature>
<dbReference type="GeneID" id="87954656"/>
<feature type="transmembrane region" description="Helical" evidence="2">
    <location>
        <begin position="81"/>
        <end position="100"/>
    </location>
</feature>
<dbReference type="RefSeq" id="XP_062790320.1">
    <property type="nucleotide sequence ID" value="XM_062934269.1"/>
</dbReference>
<feature type="transmembrane region" description="Helical" evidence="2">
    <location>
        <begin position="56"/>
        <end position="75"/>
    </location>
</feature>
<evidence type="ECO:0000313" key="4">
    <source>
        <dbReference type="Proteomes" id="UP001329825"/>
    </source>
</evidence>
<evidence type="ECO:0000256" key="1">
    <source>
        <dbReference type="SAM" id="MobiDB-lite"/>
    </source>
</evidence>
<feature type="transmembrane region" description="Helical" evidence="2">
    <location>
        <begin position="25"/>
        <end position="44"/>
    </location>
</feature>
<dbReference type="Proteomes" id="UP001329825">
    <property type="component" value="Chromosome 3"/>
</dbReference>
<dbReference type="EMBL" id="CP141883">
    <property type="protein sequence ID" value="WRT65580.1"/>
    <property type="molecule type" value="Genomic_DNA"/>
</dbReference>
<reference evidence="3 4" key="1">
    <citation type="submission" date="2024-01" db="EMBL/GenBank/DDBJ databases">
        <title>Comparative genomics of Cryptococcus and Kwoniella reveals pathogenesis evolution and contrasting modes of karyotype evolution via chromosome fusion or intercentromeric recombination.</title>
        <authorList>
            <person name="Coelho M.A."/>
            <person name="David-Palma M."/>
            <person name="Shea T."/>
            <person name="Bowers K."/>
            <person name="McGinley-Smith S."/>
            <person name="Mohammad A.W."/>
            <person name="Gnirke A."/>
            <person name="Yurkov A.M."/>
            <person name="Nowrousian M."/>
            <person name="Sun S."/>
            <person name="Cuomo C.A."/>
            <person name="Heitman J."/>
        </authorList>
    </citation>
    <scope>NUCLEOTIDE SEQUENCE [LARGE SCALE GENOMIC DNA]</scope>
    <source>
        <strain evidence="3">CBS 11374</strain>
    </source>
</reference>
<keyword evidence="2" id="KW-0472">Membrane</keyword>
<accession>A0ABZ1CVB9</accession>
<gene>
    <name evidence="3" type="ORF">IL334_002525</name>
</gene>
<feature type="transmembrane region" description="Helical" evidence="2">
    <location>
        <begin position="130"/>
        <end position="149"/>
    </location>
</feature>
<keyword evidence="2" id="KW-1133">Transmembrane helix</keyword>
<sequence>MSAFAGEDTIKNINFTGGFPGRRDFAPSIVFLIAYAITIPILLLRITRKSDRTVILLRPTLFVAARVGSLILRIIMSRHSYGISSLIAELVLISVGYIFLIDPFIQSWARHVEGNVPRSERPSWVKPLRWTLWGLLLVSIIITVIAGAVTSDAFKSKAWLNSVKGLRQTGYYLTLIVIVFLAIVTIFTHFHFRLPIFKTLYILTPTCCLMIVAIYRIVQTHTTSPNAPVRSLTAFWILQMTFEYIAYLFVIAVSLPRFFPGETVSPTETATERRGSRNKLLHREKHQSPEAEHNNQIASPGLSEEGPDPRWYDRLLVVKFVKWIKKRNAAKRQESQV</sequence>
<keyword evidence="4" id="KW-1185">Reference proteome</keyword>
<organism evidence="3 4">
    <name type="scientific">Kwoniella shivajii</name>
    <dbReference type="NCBI Taxonomy" id="564305"/>
    <lineage>
        <taxon>Eukaryota</taxon>
        <taxon>Fungi</taxon>
        <taxon>Dikarya</taxon>
        <taxon>Basidiomycota</taxon>
        <taxon>Agaricomycotina</taxon>
        <taxon>Tremellomycetes</taxon>
        <taxon>Tremellales</taxon>
        <taxon>Cryptococcaceae</taxon>
        <taxon>Kwoniella</taxon>
    </lineage>
</organism>
<feature type="region of interest" description="Disordered" evidence="1">
    <location>
        <begin position="264"/>
        <end position="309"/>
    </location>
</feature>
<name>A0ABZ1CVB9_9TREE</name>
<feature type="transmembrane region" description="Helical" evidence="2">
    <location>
        <begin position="200"/>
        <end position="218"/>
    </location>
</feature>